<evidence type="ECO:0000313" key="2">
    <source>
        <dbReference type="Proteomes" id="UP001362899"/>
    </source>
</evidence>
<reference evidence="1 2" key="1">
    <citation type="journal article" date="2023" name="Elife">
        <title>Identification of key yeast species and microbe-microbe interactions impacting larval growth of Drosophila in the wild.</title>
        <authorList>
            <person name="Mure A."/>
            <person name="Sugiura Y."/>
            <person name="Maeda R."/>
            <person name="Honda K."/>
            <person name="Sakurai N."/>
            <person name="Takahashi Y."/>
            <person name="Watada M."/>
            <person name="Katoh T."/>
            <person name="Gotoh A."/>
            <person name="Gotoh Y."/>
            <person name="Taniguchi I."/>
            <person name="Nakamura K."/>
            <person name="Hayashi T."/>
            <person name="Katayama T."/>
            <person name="Uemura T."/>
            <person name="Hattori Y."/>
        </authorList>
    </citation>
    <scope>NUCLEOTIDE SEQUENCE [LARGE SCALE GENOMIC DNA]</scope>
    <source>
        <strain evidence="1 2">SB-73</strain>
    </source>
</reference>
<keyword evidence="2" id="KW-1185">Reference proteome</keyword>
<evidence type="ECO:0000313" key="1">
    <source>
        <dbReference type="EMBL" id="GMM51569.1"/>
    </source>
</evidence>
<dbReference type="Proteomes" id="UP001362899">
    <property type="component" value="Unassembled WGS sequence"/>
</dbReference>
<accession>A0AAV5RJ43</accession>
<name>A0AAV5RJ43_STABA</name>
<sequence length="84" mass="9460">MSSLTPWRRCWSLRRARQDSNRISEPATENTKVSATKFAPASIALASFKGLVTASFSFSNLKRRFASLRCINWATVIHCRLNLG</sequence>
<organism evidence="1 2">
    <name type="scientific">Starmerella bacillaris</name>
    <name type="common">Yeast</name>
    <name type="synonym">Candida zemplinina</name>
    <dbReference type="NCBI Taxonomy" id="1247836"/>
    <lineage>
        <taxon>Eukaryota</taxon>
        <taxon>Fungi</taxon>
        <taxon>Dikarya</taxon>
        <taxon>Ascomycota</taxon>
        <taxon>Saccharomycotina</taxon>
        <taxon>Dipodascomycetes</taxon>
        <taxon>Dipodascales</taxon>
        <taxon>Trichomonascaceae</taxon>
        <taxon>Starmerella</taxon>
    </lineage>
</organism>
<proteinExistence type="predicted"/>
<dbReference type="AlphaFoldDB" id="A0AAV5RJ43"/>
<dbReference type="EMBL" id="BTGC01000008">
    <property type="protein sequence ID" value="GMM51569.1"/>
    <property type="molecule type" value="Genomic_DNA"/>
</dbReference>
<protein>
    <submittedName>
        <fullName evidence="1">Uncharacterized protein</fullName>
    </submittedName>
</protein>
<gene>
    <name evidence="1" type="ORF">DASB73_025320</name>
</gene>
<comment type="caution">
    <text evidence="1">The sequence shown here is derived from an EMBL/GenBank/DDBJ whole genome shotgun (WGS) entry which is preliminary data.</text>
</comment>